<dbReference type="AlphaFoldDB" id="A3SMN2"/>
<evidence type="ECO:0000313" key="2">
    <source>
        <dbReference type="Proteomes" id="UP000005954"/>
    </source>
</evidence>
<dbReference type="eggNOG" id="ENOG50331AZ">
    <property type="taxonomic scope" value="Bacteria"/>
</dbReference>
<reference evidence="1 2" key="1">
    <citation type="submission" date="2005-12" db="EMBL/GenBank/DDBJ databases">
        <authorList>
            <person name="Moran M.A."/>
            <person name="Ferriera S."/>
            <person name="Johnson J."/>
            <person name="Kravitz S."/>
            <person name="Halpern A."/>
            <person name="Remington K."/>
            <person name="Beeson K."/>
            <person name="Tran B."/>
            <person name="Rogers Y.-H."/>
            <person name="Friedman R."/>
            <person name="Venter J.C."/>
        </authorList>
    </citation>
    <scope>NUCLEOTIDE SEQUENCE [LARGE SCALE GENOMIC DNA]</scope>
    <source>
        <strain evidence="2">ATCC BAA-591 / DSM 15170 / ISM</strain>
    </source>
</reference>
<dbReference type="Proteomes" id="UP000005954">
    <property type="component" value="Unassembled WGS sequence"/>
</dbReference>
<sequence length="92" mass="10358">MRPAPRETVTQESKTEILMTHDFTPRLMAARAAAKFLGISESKLRSLDIPRKTFGGNMVWDRTDLDAYADSLPYEGKEEPPCNVDQLFGVAR</sequence>
<dbReference type="HOGENOM" id="CLU_186929_0_0_5"/>
<comment type="caution">
    <text evidence="1">The sequence shown here is derived from an EMBL/GenBank/DDBJ whole genome shotgun (WGS) entry which is preliminary data.</text>
</comment>
<accession>A3SMN2</accession>
<dbReference type="EMBL" id="AALY01000002">
    <property type="protein sequence ID" value="EAP75722.1"/>
    <property type="molecule type" value="Genomic_DNA"/>
</dbReference>
<evidence type="ECO:0008006" key="3">
    <source>
        <dbReference type="Google" id="ProtNLM"/>
    </source>
</evidence>
<evidence type="ECO:0000313" key="1">
    <source>
        <dbReference type="EMBL" id="EAP75722.1"/>
    </source>
</evidence>
<organism evidence="1 2">
    <name type="scientific">Roseovarius nubinhibens (strain ATCC BAA-591 / DSM 15170 / ISM)</name>
    <dbReference type="NCBI Taxonomy" id="89187"/>
    <lineage>
        <taxon>Bacteria</taxon>
        <taxon>Pseudomonadati</taxon>
        <taxon>Pseudomonadota</taxon>
        <taxon>Alphaproteobacteria</taxon>
        <taxon>Rhodobacterales</taxon>
        <taxon>Roseobacteraceae</taxon>
        <taxon>Roseovarius</taxon>
    </lineage>
</organism>
<name>A3SMN2_ROSNI</name>
<dbReference type="STRING" id="89187.ISM_12690"/>
<protein>
    <recommendedName>
        <fullName evidence="3">Helix-turn-helix domain-containing protein</fullName>
    </recommendedName>
</protein>
<keyword evidence="2" id="KW-1185">Reference proteome</keyword>
<gene>
    <name evidence="1" type="ORF">ISM_12690</name>
</gene>
<proteinExistence type="predicted"/>